<dbReference type="AlphaFoldDB" id="A0AAJ1CYG2"/>
<proteinExistence type="predicted"/>
<reference evidence="1" key="1">
    <citation type="submission" date="2022-06" db="EMBL/GenBank/DDBJ databases">
        <title>Dynamics of rice microbiomes reveals core vertical transmitted seed endophytes.</title>
        <authorList>
            <person name="Liao K."/>
            <person name="Zhang X."/>
        </authorList>
    </citation>
    <scope>NUCLEOTIDE SEQUENCE</scope>
    <source>
        <strain evidence="1">JT1-17</strain>
    </source>
</reference>
<comment type="caution">
    <text evidence="1">The sequence shown here is derived from an EMBL/GenBank/DDBJ whole genome shotgun (WGS) entry which is preliminary data.</text>
</comment>
<dbReference type="Proteomes" id="UP001208888">
    <property type="component" value="Unassembled WGS sequence"/>
</dbReference>
<sequence>MFKSEEETINVVIGEALLSLLDDDAEVSSETLSARLKQMLRTETCDARRQAIKDAILETGGYLNSAVNGALNAVRGSSANGKRFSGQLNLH</sequence>
<evidence type="ECO:0000313" key="2">
    <source>
        <dbReference type="Proteomes" id="UP001208888"/>
    </source>
</evidence>
<evidence type="ECO:0000313" key="1">
    <source>
        <dbReference type="EMBL" id="MCW0343056.1"/>
    </source>
</evidence>
<name>A0AAJ1CYG2_PANAN</name>
<dbReference type="RefSeq" id="WP_028724531.1">
    <property type="nucleotide sequence ID" value="NZ_JANFVX010000003.1"/>
</dbReference>
<protein>
    <submittedName>
        <fullName evidence="1">Uncharacterized protein</fullName>
    </submittedName>
</protein>
<organism evidence="1 2">
    <name type="scientific">Pantoea ananas</name>
    <name type="common">Erwinia uredovora</name>
    <dbReference type="NCBI Taxonomy" id="553"/>
    <lineage>
        <taxon>Bacteria</taxon>
        <taxon>Pseudomonadati</taxon>
        <taxon>Pseudomonadota</taxon>
        <taxon>Gammaproteobacteria</taxon>
        <taxon>Enterobacterales</taxon>
        <taxon>Erwiniaceae</taxon>
        <taxon>Pantoea</taxon>
    </lineage>
</organism>
<accession>A0AAJ1CYG2</accession>
<dbReference type="EMBL" id="JANFVX010000003">
    <property type="protein sequence ID" value="MCW0343056.1"/>
    <property type="molecule type" value="Genomic_DNA"/>
</dbReference>
<gene>
    <name evidence="1" type="ORF">NB703_001149</name>
</gene>